<keyword evidence="12" id="KW-1185">Reference proteome</keyword>
<evidence type="ECO:0000256" key="3">
    <source>
        <dbReference type="ARBA" id="ARBA00022475"/>
    </source>
</evidence>
<feature type="binding site" evidence="9">
    <location>
        <position position="94"/>
    </location>
    <ligand>
        <name>Mg(2+)</name>
        <dbReference type="ChEBI" id="CHEBI:18420"/>
        <label>2</label>
    </ligand>
</feature>
<keyword evidence="6 9" id="KW-0378">Hydrolase</keyword>
<dbReference type="GO" id="GO:0046854">
    <property type="term" value="P:phosphatidylinositol phosphate biosynthetic process"/>
    <property type="evidence" value="ECO:0007669"/>
    <property type="project" value="InterPro"/>
</dbReference>
<dbReference type="OrthoDB" id="9785695at2"/>
<dbReference type="GO" id="GO:0005886">
    <property type="term" value="C:plasma membrane"/>
    <property type="evidence" value="ECO:0007669"/>
    <property type="project" value="UniProtKB-SubCell"/>
</dbReference>
<evidence type="ECO:0000256" key="8">
    <source>
        <dbReference type="ARBA" id="ARBA00023136"/>
    </source>
</evidence>
<dbReference type="RefSeq" id="WP_085214162.1">
    <property type="nucleotide sequence ID" value="NZ_FXAM01000001.1"/>
</dbReference>
<dbReference type="STRING" id="1760988.SAMN02949497_3087"/>
<evidence type="ECO:0000256" key="7">
    <source>
        <dbReference type="ARBA" id="ARBA00022842"/>
    </source>
</evidence>
<dbReference type="GO" id="GO:0050427">
    <property type="term" value="P:3'-phosphoadenosine 5'-phosphosulfate metabolic process"/>
    <property type="evidence" value="ECO:0007669"/>
    <property type="project" value="TreeGrafter"/>
</dbReference>
<feature type="binding site" evidence="10">
    <location>
        <position position="91"/>
    </location>
    <ligand>
        <name>Mg(2+)</name>
        <dbReference type="ChEBI" id="CHEBI:18420"/>
        <label>1</label>
        <note>catalytic</note>
    </ligand>
</feature>
<accession>A0A1Y6D4D9</accession>
<organism evidence="11 12">
    <name type="scientific">Methylomagnum ishizawai</name>
    <dbReference type="NCBI Taxonomy" id="1760988"/>
    <lineage>
        <taxon>Bacteria</taxon>
        <taxon>Pseudomonadati</taxon>
        <taxon>Pseudomonadota</taxon>
        <taxon>Gammaproteobacteria</taxon>
        <taxon>Methylococcales</taxon>
        <taxon>Methylococcaceae</taxon>
        <taxon>Methylomagnum</taxon>
    </lineage>
</organism>
<dbReference type="GO" id="GO:0000103">
    <property type="term" value="P:sulfate assimilation"/>
    <property type="evidence" value="ECO:0007669"/>
    <property type="project" value="TreeGrafter"/>
</dbReference>
<dbReference type="PANTHER" id="PTHR43028">
    <property type="entry name" value="3'(2'),5'-BISPHOSPHATE NUCLEOTIDASE 1"/>
    <property type="match status" value="1"/>
</dbReference>
<evidence type="ECO:0000313" key="12">
    <source>
        <dbReference type="Proteomes" id="UP000192923"/>
    </source>
</evidence>
<protein>
    <recommendedName>
        <fullName evidence="9">3'(2'),5'-bisphosphate nucleotidase CysQ</fullName>
        <ecNumber evidence="9">3.1.3.7</ecNumber>
    </recommendedName>
    <alternativeName>
        <fullName evidence="9">3'(2'),5-bisphosphonucleoside 3'(2')-phosphohydrolase</fullName>
    </alternativeName>
    <alternativeName>
        <fullName evidence="9">3'-phosphoadenosine 5'-phosphate phosphatase</fullName>
        <shortName evidence="9">PAP phosphatase</shortName>
    </alternativeName>
</protein>
<dbReference type="AlphaFoldDB" id="A0A1Y6D4D9"/>
<gene>
    <name evidence="9" type="primary">cysQ</name>
    <name evidence="11" type="ORF">SAMN02949497_3087</name>
</gene>
<dbReference type="NCBIfam" id="TIGR01331">
    <property type="entry name" value="bisphos_cysQ"/>
    <property type="match status" value="1"/>
</dbReference>
<dbReference type="Proteomes" id="UP000192923">
    <property type="component" value="Unassembled WGS sequence"/>
</dbReference>
<comment type="cofactor">
    <cofactor evidence="9 10">
        <name>Mg(2+)</name>
        <dbReference type="ChEBI" id="CHEBI:18420"/>
    </cofactor>
</comment>
<dbReference type="EC" id="3.1.3.7" evidence="9"/>
<feature type="binding site" evidence="9">
    <location>
        <position position="217"/>
    </location>
    <ligand>
        <name>substrate</name>
    </ligand>
</feature>
<feature type="binding site" evidence="10">
    <location>
        <position position="217"/>
    </location>
    <ligand>
        <name>Mg(2+)</name>
        <dbReference type="ChEBI" id="CHEBI:18420"/>
        <label>1</label>
        <note>catalytic</note>
    </ligand>
</feature>
<name>A0A1Y6D4D9_9GAMM</name>
<reference evidence="11 12" key="1">
    <citation type="submission" date="2016-12" db="EMBL/GenBank/DDBJ databases">
        <authorList>
            <person name="Song W.-J."/>
            <person name="Kurnit D.M."/>
        </authorList>
    </citation>
    <scope>NUCLEOTIDE SEQUENCE [LARGE SCALE GENOMIC DNA]</scope>
    <source>
        <strain evidence="11 12">175</strain>
    </source>
</reference>
<dbReference type="HAMAP" id="MF_02095">
    <property type="entry name" value="CysQ"/>
    <property type="match status" value="1"/>
</dbReference>
<feature type="binding site" evidence="10">
    <location>
        <position position="71"/>
    </location>
    <ligand>
        <name>Mg(2+)</name>
        <dbReference type="ChEBI" id="CHEBI:18420"/>
        <label>1</label>
        <note>catalytic</note>
    </ligand>
</feature>
<keyword evidence="8 9" id="KW-0472">Membrane</keyword>
<feature type="binding site" evidence="9">
    <location>
        <position position="91"/>
    </location>
    <ligand>
        <name>Mg(2+)</name>
        <dbReference type="ChEBI" id="CHEBI:18420"/>
        <label>1</label>
    </ligand>
</feature>
<feature type="binding site" evidence="9">
    <location>
        <position position="91"/>
    </location>
    <ligand>
        <name>Mg(2+)</name>
        <dbReference type="ChEBI" id="CHEBI:18420"/>
        <label>2</label>
    </ligand>
</feature>
<dbReference type="GO" id="GO:0008441">
    <property type="term" value="F:3'(2'),5'-bisphosphate nucleotidase activity"/>
    <property type="evidence" value="ECO:0007669"/>
    <property type="project" value="UniProtKB-UniRule"/>
</dbReference>
<feature type="binding site" evidence="9">
    <location>
        <position position="71"/>
    </location>
    <ligand>
        <name>Mg(2+)</name>
        <dbReference type="ChEBI" id="CHEBI:18420"/>
        <label>1</label>
    </ligand>
</feature>
<feature type="binding site" evidence="10">
    <location>
        <position position="94"/>
    </location>
    <ligand>
        <name>Mg(2+)</name>
        <dbReference type="ChEBI" id="CHEBI:18420"/>
        <label>1</label>
        <note>catalytic</note>
    </ligand>
</feature>
<comment type="similarity">
    <text evidence="2 9">Belongs to the inositol monophosphatase superfamily. CysQ family.</text>
</comment>
<dbReference type="Gene3D" id="3.30.540.10">
    <property type="entry name" value="Fructose-1,6-Bisphosphatase, subunit A, domain 1"/>
    <property type="match status" value="1"/>
</dbReference>
<evidence type="ECO:0000256" key="9">
    <source>
        <dbReference type="HAMAP-Rule" id="MF_02095"/>
    </source>
</evidence>
<dbReference type="Pfam" id="PF00459">
    <property type="entry name" value="Inositol_P"/>
    <property type="match status" value="1"/>
</dbReference>
<proteinExistence type="inferred from homology"/>
<dbReference type="Gene3D" id="3.40.190.80">
    <property type="match status" value="1"/>
</dbReference>
<comment type="function">
    <text evidence="9">Converts adenosine-3',5'-bisphosphate (PAP) to AMP.</text>
</comment>
<dbReference type="GO" id="GO:0000287">
    <property type="term" value="F:magnesium ion binding"/>
    <property type="evidence" value="ECO:0007669"/>
    <property type="project" value="UniProtKB-UniRule"/>
</dbReference>
<dbReference type="InterPro" id="IPR020550">
    <property type="entry name" value="Inositol_monophosphatase_CS"/>
</dbReference>
<evidence type="ECO:0000256" key="2">
    <source>
        <dbReference type="ARBA" id="ARBA00005289"/>
    </source>
</evidence>
<feature type="binding site" evidence="9">
    <location>
        <begin position="93"/>
        <end position="96"/>
    </location>
    <ligand>
        <name>substrate</name>
    </ligand>
</feature>
<evidence type="ECO:0000313" key="11">
    <source>
        <dbReference type="EMBL" id="SMF95713.1"/>
    </source>
</evidence>
<feature type="binding site" evidence="10">
    <location>
        <position position="93"/>
    </location>
    <ligand>
        <name>Mg(2+)</name>
        <dbReference type="ChEBI" id="CHEBI:18420"/>
        <label>2</label>
    </ligand>
</feature>
<evidence type="ECO:0000256" key="5">
    <source>
        <dbReference type="ARBA" id="ARBA00022723"/>
    </source>
</evidence>
<dbReference type="FunFam" id="3.40.190.80:FF:000005">
    <property type="entry name" value="3'(2'),5'-bisphosphate nucleotidase CysQ"/>
    <property type="match status" value="1"/>
</dbReference>
<dbReference type="PANTHER" id="PTHR43028:SF5">
    <property type="entry name" value="3'(2'),5'-BISPHOSPHATE NUCLEOTIDASE 1"/>
    <property type="match status" value="1"/>
</dbReference>
<dbReference type="CDD" id="cd01638">
    <property type="entry name" value="CysQ"/>
    <property type="match status" value="1"/>
</dbReference>
<dbReference type="InterPro" id="IPR050725">
    <property type="entry name" value="CysQ/Inositol_MonoPase"/>
</dbReference>
<feature type="binding site" evidence="9">
    <location>
        <position position="93"/>
    </location>
    <ligand>
        <name>Mg(2+)</name>
        <dbReference type="ChEBI" id="CHEBI:18420"/>
        <label>1</label>
    </ligand>
</feature>
<dbReference type="PRINTS" id="PR00377">
    <property type="entry name" value="IMPHPHTASES"/>
</dbReference>
<dbReference type="InterPro" id="IPR020583">
    <property type="entry name" value="Inositol_monoP_metal-BS"/>
</dbReference>
<keyword evidence="5 9" id="KW-0479">Metal-binding</keyword>
<dbReference type="InterPro" id="IPR006240">
    <property type="entry name" value="CysQ"/>
</dbReference>
<dbReference type="PROSITE" id="PS00630">
    <property type="entry name" value="IMP_2"/>
    <property type="match status" value="1"/>
</dbReference>
<dbReference type="FunFam" id="3.30.540.10:FF:000007">
    <property type="entry name" value="3'(2'),5'-bisphosphate nucleotidase CysQ"/>
    <property type="match status" value="1"/>
</dbReference>
<keyword evidence="7 9" id="KW-0460">Magnesium</keyword>
<evidence type="ECO:0000256" key="6">
    <source>
        <dbReference type="ARBA" id="ARBA00022801"/>
    </source>
</evidence>
<comment type="catalytic activity">
    <reaction evidence="1 9">
        <text>adenosine 3',5'-bisphosphate + H2O = AMP + phosphate</text>
        <dbReference type="Rhea" id="RHEA:10040"/>
        <dbReference type="ChEBI" id="CHEBI:15377"/>
        <dbReference type="ChEBI" id="CHEBI:43474"/>
        <dbReference type="ChEBI" id="CHEBI:58343"/>
        <dbReference type="ChEBI" id="CHEBI:456215"/>
        <dbReference type="EC" id="3.1.3.7"/>
    </reaction>
</comment>
<sequence>MPIRKEPSHFLEPVIALAKEAGRRIMEIYESDFRVGVKEDNSPLTAADLASHHCLVEGLEALHPAYPVLSEESKALPFAARSAWETYWLIDPLDGTKEFVKRNGEFTVNVALIHRHLPVLGVVYAPAKDLCYFASEGCGAFRQAGGAEPGSLHVWTQAPHRLRVVGSRSHGGEALDLYLSRVGEHELVSIGSSLKLCWVAEGSADLYPRIGLTSEWDTAAAHCVVNEAGGQVTDLAGRPLLYNAKESLLNPYFLVFGDKSRDWSGYAAGIEG</sequence>
<dbReference type="SUPFAM" id="SSF56655">
    <property type="entry name" value="Carbohydrate phosphatase"/>
    <property type="match status" value="1"/>
</dbReference>
<dbReference type="InterPro" id="IPR000760">
    <property type="entry name" value="Inositol_monophosphatase-like"/>
</dbReference>
<keyword evidence="3 9" id="KW-1003">Cell membrane</keyword>
<evidence type="ECO:0000256" key="10">
    <source>
        <dbReference type="PIRSR" id="PIRSR600760-2"/>
    </source>
</evidence>
<feature type="binding site" evidence="9">
    <location>
        <position position="71"/>
    </location>
    <ligand>
        <name>substrate</name>
    </ligand>
</feature>
<dbReference type="PROSITE" id="PS00629">
    <property type="entry name" value="IMP_1"/>
    <property type="match status" value="1"/>
</dbReference>
<feature type="binding site" evidence="9">
    <location>
        <position position="217"/>
    </location>
    <ligand>
        <name>Mg(2+)</name>
        <dbReference type="ChEBI" id="CHEBI:18420"/>
        <label>2</label>
    </ligand>
</feature>
<comment type="subcellular location">
    <subcellularLocation>
        <location evidence="9">Cell inner membrane</location>
        <topology evidence="9">Peripheral membrane protein</topology>
        <orientation evidence="9">Cytoplasmic side</orientation>
    </subcellularLocation>
</comment>
<keyword evidence="4 9" id="KW-0997">Cell inner membrane</keyword>
<evidence type="ECO:0000256" key="4">
    <source>
        <dbReference type="ARBA" id="ARBA00022519"/>
    </source>
</evidence>
<evidence type="ECO:0000256" key="1">
    <source>
        <dbReference type="ARBA" id="ARBA00001625"/>
    </source>
</evidence>
<dbReference type="EMBL" id="FXAM01000001">
    <property type="protein sequence ID" value="SMF95713.1"/>
    <property type="molecule type" value="Genomic_DNA"/>
</dbReference>